<feature type="compositionally biased region" description="Polar residues" evidence="1">
    <location>
        <begin position="1"/>
        <end position="22"/>
    </location>
</feature>
<dbReference type="GO" id="GO:0070824">
    <property type="term" value="C:SHREC complex"/>
    <property type="evidence" value="ECO:0007669"/>
    <property type="project" value="InterPro"/>
</dbReference>
<evidence type="ECO:0000313" key="3">
    <source>
        <dbReference type="Proteomes" id="UP001140091"/>
    </source>
</evidence>
<feature type="compositionally biased region" description="Basic and acidic residues" evidence="1">
    <location>
        <begin position="742"/>
        <end position="752"/>
    </location>
</feature>
<feature type="region of interest" description="Disordered" evidence="1">
    <location>
        <begin position="44"/>
        <end position="70"/>
    </location>
</feature>
<feature type="compositionally biased region" description="Low complexity" evidence="1">
    <location>
        <begin position="462"/>
        <end position="475"/>
    </location>
</feature>
<evidence type="ECO:0000256" key="1">
    <source>
        <dbReference type="SAM" id="MobiDB-lite"/>
    </source>
</evidence>
<accession>A0A9W8JJF1</accession>
<feature type="region of interest" description="Disordered" evidence="1">
    <location>
        <begin position="741"/>
        <end position="791"/>
    </location>
</feature>
<feature type="compositionally biased region" description="Low complexity" evidence="1">
    <location>
        <begin position="768"/>
        <end position="780"/>
    </location>
</feature>
<gene>
    <name evidence="2" type="ORF">H1R20_g2261</name>
</gene>
<sequence length="930" mass="101023">MSPTPSQAAPNATPGPSTSTQVPAAGKDIYSALQKQAWARQLKDRDAASLAQRRAKREKRLQHKGRGKSVEGVEVPKVFAAVQKPLMPISALKPSQNVLEFPMLAQRNRDLRAVYSRSANDKVGNTSQEPYGLPGESQENPPIRRLFRDHEVVWARLPGDGIVLQPGSPHRITEWPAVVDEFKVKNTPVHIDPPQSPAPAKSPGVGSTGNSQLQGKQPEILSVDRQTTLNIGSSSNSNHRSLTIATSPVSTQPSSSLATPSGLPISPSSASFNAPSISFPPTNSTSSTAFPSSATSGGRASPAPPLSPKSPNATATPEYDGAGPADWIVKESTVYTVRLIGTNQKVNFTDRDVLPYLATVPSEELIDLLKAVPVQYMDFDREKISKYDAIAAAKGQNDRMDEGLNEDRIAMYEGACAFAFALQIAADVCEFWSLTDKWEFKYLPPGYATGDVRVNIVSSTSNPQGGNAQQQQKQPESISSAPAFRPVTTVQTTTISGGLSLSQAIEQAGRHNANVAAASEARAAETGPVYRETFSLSSKMSDQQVRETVAGVLGIGPKTLRNPGAGPGLGPSASKTTAQDHGRSAVPQHFTQVRFQGMWWGGERIWVDDFVRLKMGRKAVAPNGAPNVYKASGDGKKATAFRAAARQRAMGGSAGIDGMDLFGASANGKGKGREVPVSYFPELPEGANRRSVFMKINSLFVVDVRKRDGKVKKEGRVSGILYELADIDWEETEPDLLEEYESEKQQREEVLQRRRNATSSFQASVDESLLPSSKPSGPAKSPAPQPSPPDYYLIPQAPEHYRFRRIIKAGHEVVLNLSLVSGRYYPRLLSHPLIAGMVAGYEEDWKTVTYKYGNPFALEGLHPGHCSAVDPLIYKKSRVRMFEDADIQVQEQMARFKEDRIADEADVNGQHDDAMDEDEDELRLNTMLVD</sequence>
<dbReference type="GO" id="GO:0031934">
    <property type="term" value="C:mating-type region heterochromatin"/>
    <property type="evidence" value="ECO:0007669"/>
    <property type="project" value="TreeGrafter"/>
</dbReference>
<dbReference type="OrthoDB" id="2421327at2759"/>
<feature type="region of interest" description="Disordered" evidence="1">
    <location>
        <begin position="555"/>
        <end position="585"/>
    </location>
</feature>
<feature type="region of interest" description="Disordered" evidence="1">
    <location>
        <begin position="1"/>
        <end position="24"/>
    </location>
</feature>
<reference evidence="2" key="1">
    <citation type="submission" date="2022-06" db="EMBL/GenBank/DDBJ databases">
        <title>Genome Sequence of Candolleomyces eurysporus.</title>
        <authorList>
            <person name="Buettner E."/>
        </authorList>
    </citation>
    <scope>NUCLEOTIDE SEQUENCE</scope>
    <source>
        <strain evidence="2">VTCC 930004</strain>
    </source>
</reference>
<proteinExistence type="predicted"/>
<feature type="compositionally biased region" description="Basic residues" evidence="1">
    <location>
        <begin position="53"/>
        <end position="67"/>
    </location>
</feature>
<dbReference type="AlphaFoldDB" id="A0A9W8JJF1"/>
<comment type="caution">
    <text evidence="2">The sequence shown here is derived from an EMBL/GenBank/DDBJ whole genome shotgun (WGS) entry which is preliminary data.</text>
</comment>
<feature type="region of interest" description="Disordered" evidence="1">
    <location>
        <begin position="276"/>
        <end position="322"/>
    </location>
</feature>
<dbReference type="EMBL" id="JANBPK010000709">
    <property type="protein sequence ID" value="KAJ2934798.1"/>
    <property type="molecule type" value="Genomic_DNA"/>
</dbReference>
<feature type="non-terminal residue" evidence="2">
    <location>
        <position position="930"/>
    </location>
</feature>
<dbReference type="Proteomes" id="UP001140091">
    <property type="component" value="Unassembled WGS sequence"/>
</dbReference>
<name>A0A9W8JJF1_9AGAR</name>
<feature type="region of interest" description="Disordered" evidence="1">
    <location>
        <begin position="121"/>
        <end position="141"/>
    </location>
</feature>
<dbReference type="GO" id="GO:0033553">
    <property type="term" value="C:rDNA heterochromatin"/>
    <property type="evidence" value="ECO:0007669"/>
    <property type="project" value="TreeGrafter"/>
</dbReference>
<dbReference type="GO" id="GO:0030466">
    <property type="term" value="P:silent mating-type cassette heterochromatin formation"/>
    <property type="evidence" value="ECO:0007669"/>
    <property type="project" value="TreeGrafter"/>
</dbReference>
<feature type="compositionally biased region" description="Low complexity" evidence="1">
    <location>
        <begin position="276"/>
        <end position="296"/>
    </location>
</feature>
<evidence type="ECO:0000313" key="2">
    <source>
        <dbReference type="EMBL" id="KAJ2934798.1"/>
    </source>
</evidence>
<dbReference type="PANTHER" id="PTHR38046">
    <property type="entry name" value="CRYPTIC LOCI REGULATOR 2"/>
    <property type="match status" value="1"/>
</dbReference>
<organism evidence="2 3">
    <name type="scientific">Candolleomyces eurysporus</name>
    <dbReference type="NCBI Taxonomy" id="2828524"/>
    <lineage>
        <taxon>Eukaryota</taxon>
        <taxon>Fungi</taxon>
        <taxon>Dikarya</taxon>
        <taxon>Basidiomycota</taxon>
        <taxon>Agaricomycotina</taxon>
        <taxon>Agaricomycetes</taxon>
        <taxon>Agaricomycetidae</taxon>
        <taxon>Agaricales</taxon>
        <taxon>Agaricineae</taxon>
        <taxon>Psathyrellaceae</taxon>
        <taxon>Candolleomyces</taxon>
    </lineage>
</organism>
<feature type="region of interest" description="Disordered" evidence="1">
    <location>
        <begin position="187"/>
        <end position="219"/>
    </location>
</feature>
<feature type="region of interest" description="Disordered" evidence="1">
    <location>
        <begin position="458"/>
        <end position="485"/>
    </location>
</feature>
<dbReference type="InterPro" id="IPR038986">
    <property type="entry name" value="Clr2"/>
</dbReference>
<dbReference type="PANTHER" id="PTHR38046:SF1">
    <property type="entry name" value="CRYPTIC LOCI REGULATOR 2"/>
    <property type="match status" value="1"/>
</dbReference>
<protein>
    <submittedName>
        <fullName evidence="2">Uncharacterized protein</fullName>
    </submittedName>
</protein>
<keyword evidence="3" id="KW-1185">Reference proteome</keyword>